<gene>
    <name evidence="2" type="ORF">CRP01_15280</name>
</gene>
<feature type="transmembrane region" description="Helical" evidence="1">
    <location>
        <begin position="48"/>
        <end position="70"/>
    </location>
</feature>
<evidence type="ECO:0000313" key="3">
    <source>
        <dbReference type="Proteomes" id="UP000223913"/>
    </source>
</evidence>
<keyword evidence="3" id="KW-1185">Reference proteome</keyword>
<keyword evidence="1" id="KW-0472">Membrane</keyword>
<keyword evidence="1" id="KW-0812">Transmembrane</keyword>
<name>A0A2D0NBE0_FLAN2</name>
<dbReference type="AlphaFoldDB" id="A0A2D0NBE0"/>
<evidence type="ECO:0000256" key="1">
    <source>
        <dbReference type="SAM" id="Phobius"/>
    </source>
</evidence>
<comment type="caution">
    <text evidence="2">The sequence shown here is derived from an EMBL/GenBank/DDBJ whole genome shotgun (WGS) entry which is preliminary data.</text>
</comment>
<sequence length="358" mass="41819">MIKRKHLVWIALGLLALIIRWFSSAHFIEQWYSRGLFLGIRWSIDYLLASWIPFCMIYLFIIGLLFWGYWKWKKTSFKSWTWKNWLIGGTVRVLAFLSGLLFFFLFLWGFNYGRLPVEDQLKLELSPVSMEELRDLMIDEAEMLTALRTEIPGITDSAITYENLPDRLERNLREDLEGWLAGHGFPTVGRARVKRIYPKGIFMRFSSSGLYFPYTGEGQVDAGLHPLQWPYVMMHEMSHAYGFGDEGSCNFLAYLAGIRSEDPLVAYAAHLAFYRTVATNYLRFEPEKYQEFRAKLPIGVQSDLNAINQNLQEYPDILPRLRYAAYDTYLKAQGIPEGMQNYSRVIMLVKAWKKLERG</sequence>
<dbReference type="InterPro" id="IPR024294">
    <property type="entry name" value="DUF3810"/>
</dbReference>
<keyword evidence="1" id="KW-1133">Transmembrane helix</keyword>
<dbReference type="Pfam" id="PF12725">
    <property type="entry name" value="DUF3810"/>
    <property type="match status" value="1"/>
</dbReference>
<protein>
    <recommendedName>
        <fullName evidence="4">DUF3810 domain-containing protein</fullName>
    </recommendedName>
</protein>
<dbReference type="Proteomes" id="UP000223913">
    <property type="component" value="Unassembled WGS sequence"/>
</dbReference>
<accession>A0A2D0NBE0</accession>
<dbReference type="RefSeq" id="WP_099150921.1">
    <property type="nucleotide sequence ID" value="NZ_PDUD01000020.1"/>
</dbReference>
<dbReference type="OrthoDB" id="1048788at2"/>
<proteinExistence type="predicted"/>
<feature type="transmembrane region" description="Helical" evidence="1">
    <location>
        <begin position="91"/>
        <end position="110"/>
    </location>
</feature>
<reference evidence="2 3" key="1">
    <citation type="submission" date="2017-10" db="EMBL/GenBank/DDBJ databases">
        <title>The draft genome sequence of Lewinella nigricans NBRC 102662.</title>
        <authorList>
            <person name="Wang K."/>
        </authorList>
    </citation>
    <scope>NUCLEOTIDE SEQUENCE [LARGE SCALE GENOMIC DNA]</scope>
    <source>
        <strain evidence="2 3">NBRC 102662</strain>
    </source>
</reference>
<evidence type="ECO:0000313" key="2">
    <source>
        <dbReference type="EMBL" id="PHN05831.1"/>
    </source>
</evidence>
<evidence type="ECO:0008006" key="4">
    <source>
        <dbReference type="Google" id="ProtNLM"/>
    </source>
</evidence>
<organism evidence="2 3">
    <name type="scientific">Flavilitoribacter nigricans (strain ATCC 23147 / DSM 23189 / NBRC 102662 / NCIMB 1420 / SS-2)</name>
    <name type="common">Lewinella nigricans</name>
    <dbReference type="NCBI Taxonomy" id="1122177"/>
    <lineage>
        <taxon>Bacteria</taxon>
        <taxon>Pseudomonadati</taxon>
        <taxon>Bacteroidota</taxon>
        <taxon>Saprospiria</taxon>
        <taxon>Saprospirales</taxon>
        <taxon>Lewinellaceae</taxon>
        <taxon>Flavilitoribacter</taxon>
    </lineage>
</organism>
<dbReference type="EMBL" id="PDUD01000020">
    <property type="protein sequence ID" value="PHN05831.1"/>
    <property type="molecule type" value="Genomic_DNA"/>
</dbReference>